<dbReference type="Gene3D" id="1.10.260.40">
    <property type="entry name" value="lambda repressor-like DNA-binding domains"/>
    <property type="match status" value="1"/>
</dbReference>
<dbReference type="PANTHER" id="PTHR46797:SF11">
    <property type="entry name" value="HTH-TYPE TRANSCRIPTIONAL REGULATOR PUUR"/>
    <property type="match status" value="1"/>
</dbReference>
<evidence type="ECO:0000313" key="4">
    <source>
        <dbReference type="Proteomes" id="UP000268230"/>
    </source>
</evidence>
<dbReference type="AlphaFoldDB" id="A0A3S8UJ97"/>
<dbReference type="SUPFAM" id="SSF47413">
    <property type="entry name" value="lambda repressor-like DNA-binding domains"/>
    <property type="match status" value="1"/>
</dbReference>
<dbReference type="GO" id="GO:0005829">
    <property type="term" value="C:cytosol"/>
    <property type="evidence" value="ECO:0007669"/>
    <property type="project" value="TreeGrafter"/>
</dbReference>
<dbReference type="GO" id="GO:0003700">
    <property type="term" value="F:DNA-binding transcription factor activity"/>
    <property type="evidence" value="ECO:0007669"/>
    <property type="project" value="TreeGrafter"/>
</dbReference>
<dbReference type="KEGG" id="pory:EJA05_12250"/>
<dbReference type="CDD" id="cd02209">
    <property type="entry name" value="cupin_XRE_C"/>
    <property type="match status" value="1"/>
</dbReference>
<dbReference type="InterPro" id="IPR050807">
    <property type="entry name" value="TransReg_Diox_bact_type"/>
</dbReference>
<proteinExistence type="predicted"/>
<dbReference type="InterPro" id="IPR010982">
    <property type="entry name" value="Lambda_DNA-bd_dom_sf"/>
</dbReference>
<dbReference type="CDD" id="cd00093">
    <property type="entry name" value="HTH_XRE"/>
    <property type="match status" value="1"/>
</dbReference>
<gene>
    <name evidence="3" type="ORF">EJA05_12250</name>
</gene>
<dbReference type="PANTHER" id="PTHR46797">
    <property type="entry name" value="HTH-TYPE TRANSCRIPTIONAL REGULATOR"/>
    <property type="match status" value="1"/>
</dbReference>
<reference evidence="3 4" key="1">
    <citation type="submission" date="2018-12" db="EMBL/GenBank/DDBJ databases">
        <authorList>
            <person name="Li S."/>
            <person name="Yang R."/>
            <person name="Chen G."/>
            <person name="Zou L."/>
            <person name="Zhang C."/>
            <person name="Chen Y."/>
            <person name="Liu Z."/>
            <person name="Li Y."/>
            <person name="Yan Y."/>
            <person name="Huang M."/>
            <person name="Chen T."/>
        </authorList>
    </citation>
    <scope>NUCLEOTIDE SEQUENCE [LARGE SCALE GENOMIC DNA]</scope>
    <source>
        <strain evidence="3 4">1257</strain>
    </source>
</reference>
<dbReference type="OrthoDB" id="9814751at2"/>
<dbReference type="InterPro" id="IPR014710">
    <property type="entry name" value="RmlC-like_jellyroll"/>
</dbReference>
<dbReference type="PROSITE" id="PS50943">
    <property type="entry name" value="HTH_CROC1"/>
    <property type="match status" value="1"/>
</dbReference>
<dbReference type="InterPro" id="IPR011051">
    <property type="entry name" value="RmlC_Cupin_sf"/>
</dbReference>
<evidence type="ECO:0000313" key="3">
    <source>
        <dbReference type="EMBL" id="AZL68445.1"/>
    </source>
</evidence>
<evidence type="ECO:0000259" key="2">
    <source>
        <dbReference type="PROSITE" id="PS50943"/>
    </source>
</evidence>
<dbReference type="EMBL" id="CP034338">
    <property type="protein sequence ID" value="AZL68445.1"/>
    <property type="molecule type" value="Genomic_DNA"/>
</dbReference>
<sequence length="181" mass="19984">MDTGTRLKLVRERNNLSQRELARRSGLTNSTISQIEQNRVSPSVSSLKKLLEGIPMSLAEFFSFDEPVREERFVFRGGEQPDLGRNGLRMLLVGASVEGRQMRMLRELYAPGADSGEPIVHAEGEECGLVTRGTMELWVDGQVSILNAGDGYYIPTTLAHSFKNIGPDEAEIISANTPANF</sequence>
<evidence type="ECO:0000256" key="1">
    <source>
        <dbReference type="ARBA" id="ARBA00023125"/>
    </source>
</evidence>
<protein>
    <submittedName>
        <fullName evidence="3">Cupin domain-containing protein</fullName>
    </submittedName>
</protein>
<dbReference type="SUPFAM" id="SSF51182">
    <property type="entry name" value="RmlC-like cupins"/>
    <property type="match status" value="1"/>
</dbReference>
<dbReference type="InterPro" id="IPR013096">
    <property type="entry name" value="Cupin_2"/>
</dbReference>
<dbReference type="SMART" id="SM00530">
    <property type="entry name" value="HTH_XRE"/>
    <property type="match status" value="1"/>
</dbReference>
<dbReference type="Proteomes" id="UP000268230">
    <property type="component" value="Chromosome"/>
</dbReference>
<accession>A0A3S8UJ97</accession>
<organism evidence="3 4">
    <name type="scientific">Pseudomonas entomophila</name>
    <dbReference type="NCBI Taxonomy" id="312306"/>
    <lineage>
        <taxon>Bacteria</taxon>
        <taxon>Pseudomonadati</taxon>
        <taxon>Pseudomonadota</taxon>
        <taxon>Gammaproteobacteria</taxon>
        <taxon>Pseudomonadales</taxon>
        <taxon>Pseudomonadaceae</taxon>
        <taxon>Pseudomonas</taxon>
    </lineage>
</organism>
<dbReference type="InterPro" id="IPR001387">
    <property type="entry name" value="Cro/C1-type_HTH"/>
</dbReference>
<feature type="domain" description="HTH cro/C1-type" evidence="2">
    <location>
        <begin position="7"/>
        <end position="61"/>
    </location>
</feature>
<name>A0A3S8UJ97_9PSED</name>
<dbReference type="Pfam" id="PF07883">
    <property type="entry name" value="Cupin_2"/>
    <property type="match status" value="1"/>
</dbReference>
<dbReference type="GO" id="GO:0003677">
    <property type="term" value="F:DNA binding"/>
    <property type="evidence" value="ECO:0007669"/>
    <property type="project" value="UniProtKB-KW"/>
</dbReference>
<dbReference type="Gene3D" id="2.60.120.10">
    <property type="entry name" value="Jelly Rolls"/>
    <property type="match status" value="1"/>
</dbReference>
<keyword evidence="1" id="KW-0238">DNA-binding</keyword>
<dbReference type="Pfam" id="PF01381">
    <property type="entry name" value="HTH_3"/>
    <property type="match status" value="1"/>
</dbReference>